<dbReference type="Proteomes" id="UP000265325">
    <property type="component" value="Unassembled WGS sequence"/>
</dbReference>
<evidence type="ECO:0000313" key="2">
    <source>
        <dbReference type="Proteomes" id="UP000265325"/>
    </source>
</evidence>
<accession>A0A2P2GKL5</accession>
<gene>
    <name evidence="1" type="ORF">VO63_19860</name>
</gene>
<name>A0A2P2GKL5_STREW</name>
<comment type="caution">
    <text evidence="1">The sequence shown here is derived from an EMBL/GenBank/DDBJ whole genome shotgun (WGS) entry which is preliminary data.</text>
</comment>
<protein>
    <submittedName>
        <fullName evidence="1">Uncharacterized protein</fullName>
    </submittedName>
</protein>
<proteinExistence type="predicted"/>
<sequence length="99" mass="11025">MDHTPEKILAKYADDVAFVVEDNPVVDLCDLGNQLLDAVHIFKRSGINGFEDIRDAVTFIDDAEWRAPDAAAKQVLLNQVADRLKDLPDMVAEYRLAVA</sequence>
<dbReference type="OrthoDB" id="9929815at2"/>
<dbReference type="EMBL" id="LAQS01000030">
    <property type="protein sequence ID" value="KKZ72048.1"/>
    <property type="molecule type" value="Genomic_DNA"/>
</dbReference>
<keyword evidence="2" id="KW-1185">Reference proteome</keyword>
<reference evidence="1 2" key="1">
    <citation type="submission" date="2015-05" db="EMBL/GenBank/DDBJ databases">
        <title>Draft Genome assembly of Streptomyces showdoensis.</title>
        <authorList>
            <person name="Thapa K.K."/>
            <person name="Metsa-Ketela M."/>
        </authorList>
    </citation>
    <scope>NUCLEOTIDE SEQUENCE [LARGE SCALE GENOMIC DNA]</scope>
    <source>
        <strain evidence="1 2">ATCC 15227</strain>
    </source>
</reference>
<dbReference type="RefSeq" id="WP_046909210.1">
    <property type="nucleotide sequence ID" value="NZ_BAAAXG010000009.1"/>
</dbReference>
<dbReference type="AlphaFoldDB" id="A0A2P2GKL5"/>
<evidence type="ECO:0000313" key="1">
    <source>
        <dbReference type="EMBL" id="KKZ72048.1"/>
    </source>
</evidence>
<organism evidence="1 2">
    <name type="scientific">Streptomyces showdoensis</name>
    <dbReference type="NCBI Taxonomy" id="68268"/>
    <lineage>
        <taxon>Bacteria</taxon>
        <taxon>Bacillati</taxon>
        <taxon>Actinomycetota</taxon>
        <taxon>Actinomycetes</taxon>
        <taxon>Kitasatosporales</taxon>
        <taxon>Streptomycetaceae</taxon>
        <taxon>Streptomyces</taxon>
    </lineage>
</organism>